<keyword evidence="6 7" id="KW-0472">Membrane</keyword>
<feature type="transmembrane region" description="Helical" evidence="7">
    <location>
        <begin position="170"/>
        <end position="189"/>
    </location>
</feature>
<evidence type="ECO:0000256" key="5">
    <source>
        <dbReference type="ARBA" id="ARBA00022989"/>
    </source>
</evidence>
<evidence type="ECO:0000256" key="1">
    <source>
        <dbReference type="ARBA" id="ARBA00004651"/>
    </source>
</evidence>
<dbReference type="InterPro" id="IPR020846">
    <property type="entry name" value="MFS_dom"/>
</dbReference>
<proteinExistence type="predicted"/>
<evidence type="ECO:0000256" key="2">
    <source>
        <dbReference type="ARBA" id="ARBA00022448"/>
    </source>
</evidence>
<feature type="transmembrane region" description="Helical" evidence="7">
    <location>
        <begin position="255"/>
        <end position="273"/>
    </location>
</feature>
<dbReference type="PANTHER" id="PTHR23513">
    <property type="entry name" value="INTEGRAL MEMBRANE EFFLUX PROTEIN-RELATED"/>
    <property type="match status" value="1"/>
</dbReference>
<evidence type="ECO:0000259" key="8">
    <source>
        <dbReference type="PROSITE" id="PS50850"/>
    </source>
</evidence>
<name>A0A6M4GR57_9PROT</name>
<sequence>MSAASAEGFSPSFRHFVVARLFGGAAQQMMLVALGWQIYALTASAWDLGLVGLMQFVPAFLLTLPAGHLVDRVDRRKVMGAAMLVQFAVSFVLAWASVGGWVSRDLILGLSIAIGVSRALQMPSQQALMPSLVPLGQLARGTAVASGAAKFAVIGGPALGGFIYVAGAEVVYGVAAAFLLAATVFVGMIHRPDMQMSREPVSIRSLLAGFTFLWQHKVVLGAISLDLFAVLLGSVTALMPMFAKDVLDTGPWGLGLLRSSPAIGALVVAIWLARNPLDGRVGKKMFIAVAIYGVTMLVFGYSTTFWLSMLALVISGGADMVSVVIRLTLVQIETPDDMRGRVSAVNSTFIGASNELGDFRAGATAEWLGAVGSVLVGGIGTLLVAALWVKIFPTLASRDQLMP</sequence>
<evidence type="ECO:0000313" key="10">
    <source>
        <dbReference type="Proteomes" id="UP000501534"/>
    </source>
</evidence>
<dbReference type="GO" id="GO:0005886">
    <property type="term" value="C:plasma membrane"/>
    <property type="evidence" value="ECO:0007669"/>
    <property type="project" value="UniProtKB-SubCell"/>
</dbReference>
<dbReference type="Proteomes" id="UP000501534">
    <property type="component" value="Chromosome"/>
</dbReference>
<reference evidence="9 10" key="1">
    <citation type="submission" date="2020-04" db="EMBL/GenBank/DDBJ databases">
        <title>Usitatibacter rugosus gen. nov., sp. nov. and Usitatibacter palustris sp. nov., novel members of Usitatibacteraceae fam. nov. within the order Nitrosomonadales isolated from soil.</title>
        <authorList>
            <person name="Huber K.J."/>
            <person name="Neumann-Schaal M."/>
            <person name="Geppert A."/>
            <person name="Luckner M."/>
            <person name="Wanner G."/>
            <person name="Overmann J."/>
        </authorList>
    </citation>
    <scope>NUCLEOTIDE SEQUENCE [LARGE SCALE GENOMIC DNA]</scope>
    <source>
        <strain evidence="9 10">0125_3</strain>
    </source>
</reference>
<dbReference type="AlphaFoldDB" id="A0A6M4GR57"/>
<comment type="subcellular location">
    <subcellularLocation>
        <location evidence="1">Cell membrane</location>
        <topology evidence="1">Multi-pass membrane protein</topology>
    </subcellularLocation>
</comment>
<keyword evidence="5 7" id="KW-1133">Transmembrane helix</keyword>
<dbReference type="InterPro" id="IPR036259">
    <property type="entry name" value="MFS_trans_sf"/>
</dbReference>
<dbReference type="KEGG" id="uru:DSM104443_00305"/>
<evidence type="ECO:0000256" key="4">
    <source>
        <dbReference type="ARBA" id="ARBA00022692"/>
    </source>
</evidence>
<dbReference type="SUPFAM" id="SSF103473">
    <property type="entry name" value="MFS general substrate transporter"/>
    <property type="match status" value="1"/>
</dbReference>
<dbReference type="RefSeq" id="WP_171088972.1">
    <property type="nucleotide sequence ID" value="NZ_CP053069.1"/>
</dbReference>
<feature type="transmembrane region" description="Helical" evidence="7">
    <location>
        <begin position="78"/>
        <end position="96"/>
    </location>
</feature>
<dbReference type="Gene3D" id="1.20.1250.20">
    <property type="entry name" value="MFS general substrate transporter like domains"/>
    <property type="match status" value="1"/>
</dbReference>
<evidence type="ECO:0000256" key="7">
    <source>
        <dbReference type="SAM" id="Phobius"/>
    </source>
</evidence>
<dbReference type="PANTHER" id="PTHR23513:SF9">
    <property type="entry name" value="ENTEROBACTIN EXPORTER ENTS"/>
    <property type="match status" value="1"/>
</dbReference>
<keyword evidence="2" id="KW-0813">Transport</keyword>
<feature type="domain" description="Major facilitator superfamily (MFS) profile" evidence="8">
    <location>
        <begin position="1"/>
        <end position="396"/>
    </location>
</feature>
<keyword evidence="3" id="KW-1003">Cell membrane</keyword>
<feature type="transmembrane region" description="Helical" evidence="7">
    <location>
        <begin position="367"/>
        <end position="389"/>
    </location>
</feature>
<protein>
    <submittedName>
        <fullName evidence="9">Enterobactin exporter EntS</fullName>
    </submittedName>
</protein>
<evidence type="ECO:0000256" key="3">
    <source>
        <dbReference type="ARBA" id="ARBA00022475"/>
    </source>
</evidence>
<feature type="transmembrane region" description="Helical" evidence="7">
    <location>
        <begin position="45"/>
        <end position="66"/>
    </location>
</feature>
<dbReference type="GO" id="GO:0022857">
    <property type="term" value="F:transmembrane transporter activity"/>
    <property type="evidence" value="ECO:0007669"/>
    <property type="project" value="InterPro"/>
</dbReference>
<evidence type="ECO:0000256" key="6">
    <source>
        <dbReference type="ARBA" id="ARBA00023136"/>
    </source>
</evidence>
<feature type="transmembrane region" description="Helical" evidence="7">
    <location>
        <begin position="285"/>
        <end position="303"/>
    </location>
</feature>
<keyword evidence="10" id="KW-1185">Reference proteome</keyword>
<dbReference type="EMBL" id="CP053069">
    <property type="protein sequence ID" value="QJR09268.1"/>
    <property type="molecule type" value="Genomic_DNA"/>
</dbReference>
<dbReference type="CDD" id="cd06173">
    <property type="entry name" value="MFS_MefA_like"/>
    <property type="match status" value="1"/>
</dbReference>
<evidence type="ECO:0000313" key="9">
    <source>
        <dbReference type="EMBL" id="QJR09268.1"/>
    </source>
</evidence>
<feature type="transmembrane region" description="Helical" evidence="7">
    <location>
        <begin position="21"/>
        <end position="39"/>
    </location>
</feature>
<organism evidence="9 10">
    <name type="scientific">Usitatibacter rugosus</name>
    <dbReference type="NCBI Taxonomy" id="2732067"/>
    <lineage>
        <taxon>Bacteria</taxon>
        <taxon>Pseudomonadati</taxon>
        <taxon>Pseudomonadota</taxon>
        <taxon>Betaproteobacteria</taxon>
        <taxon>Nitrosomonadales</taxon>
        <taxon>Usitatibacteraceae</taxon>
        <taxon>Usitatibacter</taxon>
    </lineage>
</organism>
<keyword evidence="4 7" id="KW-0812">Transmembrane</keyword>
<feature type="transmembrane region" description="Helical" evidence="7">
    <location>
        <begin position="218"/>
        <end position="243"/>
    </location>
</feature>
<dbReference type="PROSITE" id="PS50850">
    <property type="entry name" value="MFS"/>
    <property type="match status" value="1"/>
</dbReference>
<dbReference type="Pfam" id="PF05977">
    <property type="entry name" value="MFS_3"/>
    <property type="match status" value="1"/>
</dbReference>
<accession>A0A6M4GR57</accession>
<gene>
    <name evidence="9" type="primary">entS_1</name>
    <name evidence="9" type="ORF">DSM104443_00305</name>
</gene>
<dbReference type="InterPro" id="IPR010290">
    <property type="entry name" value="TM_effector"/>
</dbReference>